<keyword evidence="1" id="KW-0472">Membrane</keyword>
<keyword evidence="1" id="KW-1133">Transmembrane helix</keyword>
<sequence>MINSTQRIGYIPQNGGNGNGNSPGVWEWLVTAWNWLVQSGFFDTGQWFPDIVGQLTDDHATGGPLDELQEQVGVEFPDLQALRQAVVDAWRGWQRSVLIRKPALLAYREAVKQFAIAFDEKKAEYLGGTPPVPIAGILEWLKTNWKTLALVGSVLGVGTTVAVVIARRK</sequence>
<protein>
    <submittedName>
        <fullName evidence="2">Uncharacterized protein</fullName>
    </submittedName>
</protein>
<feature type="transmembrane region" description="Helical" evidence="1">
    <location>
        <begin position="148"/>
        <end position="166"/>
    </location>
</feature>
<dbReference type="EMBL" id="BARW01022113">
    <property type="protein sequence ID" value="GAI95740.1"/>
    <property type="molecule type" value="Genomic_DNA"/>
</dbReference>
<evidence type="ECO:0000313" key="2">
    <source>
        <dbReference type="EMBL" id="GAI95740.1"/>
    </source>
</evidence>
<dbReference type="AlphaFoldDB" id="X1U7B5"/>
<organism evidence="2">
    <name type="scientific">marine sediment metagenome</name>
    <dbReference type="NCBI Taxonomy" id="412755"/>
    <lineage>
        <taxon>unclassified sequences</taxon>
        <taxon>metagenomes</taxon>
        <taxon>ecological metagenomes</taxon>
    </lineage>
</organism>
<proteinExistence type="predicted"/>
<evidence type="ECO:0000256" key="1">
    <source>
        <dbReference type="SAM" id="Phobius"/>
    </source>
</evidence>
<comment type="caution">
    <text evidence="2">The sequence shown here is derived from an EMBL/GenBank/DDBJ whole genome shotgun (WGS) entry which is preliminary data.</text>
</comment>
<gene>
    <name evidence="2" type="ORF">S12H4_37005</name>
</gene>
<name>X1U7B5_9ZZZZ</name>
<keyword evidence="1" id="KW-0812">Transmembrane</keyword>
<reference evidence="2" key="1">
    <citation type="journal article" date="2014" name="Front. Microbiol.">
        <title>High frequency of phylogenetically diverse reductive dehalogenase-homologous genes in deep subseafloor sedimentary metagenomes.</title>
        <authorList>
            <person name="Kawai M."/>
            <person name="Futagami T."/>
            <person name="Toyoda A."/>
            <person name="Takaki Y."/>
            <person name="Nishi S."/>
            <person name="Hori S."/>
            <person name="Arai W."/>
            <person name="Tsubouchi T."/>
            <person name="Morono Y."/>
            <person name="Uchiyama I."/>
            <person name="Ito T."/>
            <person name="Fujiyama A."/>
            <person name="Inagaki F."/>
            <person name="Takami H."/>
        </authorList>
    </citation>
    <scope>NUCLEOTIDE SEQUENCE</scope>
    <source>
        <strain evidence="2">Expedition CK06-06</strain>
    </source>
</reference>
<accession>X1U7B5</accession>